<dbReference type="KEGG" id="lbc:LACBIDRAFT_330818"/>
<name>B0DMK5_LACBS</name>
<protein>
    <submittedName>
        <fullName evidence="2">Predicted protein</fullName>
    </submittedName>
</protein>
<feature type="compositionally biased region" description="Polar residues" evidence="1">
    <location>
        <begin position="232"/>
        <end position="243"/>
    </location>
</feature>
<dbReference type="EMBL" id="DS547119">
    <property type="protein sequence ID" value="EDR04305.1"/>
    <property type="molecule type" value="Genomic_DNA"/>
</dbReference>
<dbReference type="Proteomes" id="UP000001194">
    <property type="component" value="Unassembled WGS sequence"/>
</dbReference>
<gene>
    <name evidence="2" type="ORF">LACBIDRAFT_330818</name>
</gene>
<evidence type="ECO:0000313" key="2">
    <source>
        <dbReference type="EMBL" id="EDR04305.1"/>
    </source>
</evidence>
<proteinExistence type="predicted"/>
<reference evidence="2 3" key="1">
    <citation type="journal article" date="2008" name="Nature">
        <title>The genome of Laccaria bicolor provides insights into mycorrhizal symbiosis.</title>
        <authorList>
            <person name="Martin F."/>
            <person name="Aerts A."/>
            <person name="Ahren D."/>
            <person name="Brun A."/>
            <person name="Danchin E.G.J."/>
            <person name="Duchaussoy F."/>
            <person name="Gibon J."/>
            <person name="Kohler A."/>
            <person name="Lindquist E."/>
            <person name="Pereda V."/>
            <person name="Salamov A."/>
            <person name="Shapiro H.J."/>
            <person name="Wuyts J."/>
            <person name="Blaudez D."/>
            <person name="Buee M."/>
            <person name="Brokstein P."/>
            <person name="Canbaeck B."/>
            <person name="Cohen D."/>
            <person name="Courty P.E."/>
            <person name="Coutinho P.M."/>
            <person name="Delaruelle C."/>
            <person name="Detter J.C."/>
            <person name="Deveau A."/>
            <person name="DiFazio S."/>
            <person name="Duplessis S."/>
            <person name="Fraissinet-Tachet L."/>
            <person name="Lucic E."/>
            <person name="Frey-Klett P."/>
            <person name="Fourrey C."/>
            <person name="Feussner I."/>
            <person name="Gay G."/>
            <person name="Grimwood J."/>
            <person name="Hoegger P.J."/>
            <person name="Jain P."/>
            <person name="Kilaru S."/>
            <person name="Labbe J."/>
            <person name="Lin Y.C."/>
            <person name="Legue V."/>
            <person name="Le Tacon F."/>
            <person name="Marmeisse R."/>
            <person name="Melayah D."/>
            <person name="Montanini B."/>
            <person name="Muratet M."/>
            <person name="Nehls U."/>
            <person name="Niculita-Hirzel H."/>
            <person name="Oudot-Le Secq M.P."/>
            <person name="Peter M."/>
            <person name="Quesneville H."/>
            <person name="Rajashekar B."/>
            <person name="Reich M."/>
            <person name="Rouhier N."/>
            <person name="Schmutz J."/>
            <person name="Yin T."/>
            <person name="Chalot M."/>
            <person name="Henrissat B."/>
            <person name="Kuees U."/>
            <person name="Lucas S."/>
            <person name="Van de Peer Y."/>
            <person name="Podila G.K."/>
            <person name="Polle A."/>
            <person name="Pukkila P.J."/>
            <person name="Richardson P.M."/>
            <person name="Rouze P."/>
            <person name="Sanders I.R."/>
            <person name="Stajich J.E."/>
            <person name="Tunlid A."/>
            <person name="Tuskan G."/>
            <person name="Grigoriev I.V."/>
        </authorList>
    </citation>
    <scope>NUCLEOTIDE SEQUENCE [LARGE SCALE GENOMIC DNA]</scope>
    <source>
        <strain evidence="3">S238N-H82 / ATCC MYA-4686</strain>
    </source>
</reference>
<accession>B0DMK5</accession>
<organism evidence="3">
    <name type="scientific">Laccaria bicolor (strain S238N-H82 / ATCC MYA-4686)</name>
    <name type="common">Bicoloured deceiver</name>
    <name type="synonym">Laccaria laccata var. bicolor</name>
    <dbReference type="NCBI Taxonomy" id="486041"/>
    <lineage>
        <taxon>Eukaryota</taxon>
        <taxon>Fungi</taxon>
        <taxon>Dikarya</taxon>
        <taxon>Basidiomycota</taxon>
        <taxon>Agaricomycotina</taxon>
        <taxon>Agaricomycetes</taxon>
        <taxon>Agaricomycetidae</taxon>
        <taxon>Agaricales</taxon>
        <taxon>Agaricineae</taxon>
        <taxon>Hydnangiaceae</taxon>
        <taxon>Laccaria</taxon>
    </lineage>
</organism>
<keyword evidence="3" id="KW-1185">Reference proteome</keyword>
<sequence>MHFWNKVIGCNRGEGKIVVSPHMKLPCHLLMENVPVYYFWQEDTDDQPCFVRLSPTILKAYHDTCDSLNKTEVFGNEMVGFQDDITTIKQYNEFFQLKHTPNSRLSLSFSDIPPDAVVYICDFEGWSTRLIMDASLIGDYLARYHSCIKTDENTSYVTIWHWKPCHSLTRGTQCAGQWGAGFSQEARRGDWEICELFKAVHAPIGKAHFDECGRITLVSRLGDVYEGKTGSPMDTESQHNQQVLPRPSWVPATHPQLAVPVPTSPLNMASRWVQSMIAPLSLPRSRASSAACHSRSSGDHDFHRCSASPEHSQAEPKDQLPEWRASYIKELCTLGGQYANDAAIWASKKPLSWNLDYLDIGYLLLPDLRVQAHLCYWAACLQDASTLARILFKAVTHGIPFGIGVGEVLSDTESM</sequence>
<dbReference type="InParanoid" id="B0DMK5"/>
<dbReference type="GeneID" id="6080820"/>
<dbReference type="OrthoDB" id="3066876at2759"/>
<dbReference type="HOGENOM" id="CLU_662339_0_0_1"/>
<evidence type="ECO:0000256" key="1">
    <source>
        <dbReference type="SAM" id="MobiDB-lite"/>
    </source>
</evidence>
<feature type="region of interest" description="Disordered" evidence="1">
    <location>
        <begin position="228"/>
        <end position="248"/>
    </location>
</feature>
<dbReference type="RefSeq" id="XP_001885196.1">
    <property type="nucleotide sequence ID" value="XM_001885161.1"/>
</dbReference>
<dbReference type="AlphaFoldDB" id="B0DMK5"/>
<evidence type="ECO:0000313" key="3">
    <source>
        <dbReference type="Proteomes" id="UP000001194"/>
    </source>
</evidence>